<organism evidence="3 4">
    <name type="scientific">Camellia sinensis var. sinensis</name>
    <name type="common">China tea</name>
    <dbReference type="NCBI Taxonomy" id="542762"/>
    <lineage>
        <taxon>Eukaryota</taxon>
        <taxon>Viridiplantae</taxon>
        <taxon>Streptophyta</taxon>
        <taxon>Embryophyta</taxon>
        <taxon>Tracheophyta</taxon>
        <taxon>Spermatophyta</taxon>
        <taxon>Magnoliopsida</taxon>
        <taxon>eudicotyledons</taxon>
        <taxon>Gunneridae</taxon>
        <taxon>Pentapetalae</taxon>
        <taxon>asterids</taxon>
        <taxon>Ericales</taxon>
        <taxon>Theaceae</taxon>
        <taxon>Camellia</taxon>
    </lineage>
</organism>
<evidence type="ECO:0000256" key="1">
    <source>
        <dbReference type="ARBA" id="ARBA00022801"/>
    </source>
</evidence>
<dbReference type="AlphaFoldDB" id="A0A4S4EWS5"/>
<dbReference type="GO" id="GO:0004806">
    <property type="term" value="F:triacylglycerol lipase activity"/>
    <property type="evidence" value="ECO:0007669"/>
    <property type="project" value="InterPro"/>
</dbReference>
<protein>
    <recommendedName>
        <fullName evidence="2">Fungal lipase-type domain-containing protein</fullName>
    </recommendedName>
</protein>
<evidence type="ECO:0000313" key="4">
    <source>
        <dbReference type="Proteomes" id="UP000306102"/>
    </source>
</evidence>
<dbReference type="PANTHER" id="PTHR46086">
    <property type="entry name" value="ALPHA/BETA-HYDROLASES SUPERFAMILY PROTEIN"/>
    <property type="match status" value="1"/>
</dbReference>
<comment type="caution">
    <text evidence="3">The sequence shown here is derived from an EMBL/GenBank/DDBJ whole genome shotgun (WGS) entry which is preliminary data.</text>
</comment>
<dbReference type="InterPro" id="IPR002921">
    <property type="entry name" value="Fungal_lipase-type"/>
</dbReference>
<accession>A0A4S4EWS5</accession>
<keyword evidence="1" id="KW-0378">Hydrolase</keyword>
<sequence>MKEGAQGGDLDSSLDAGALITDLESELYEIKGHKKMEGRAHLGFMKALGLKKDLDWPKPEEITDVDYLSQHPAYYEIRERLRKQLLEDEEGKTKFIVTGHSLGGALAILFVGLLGYHEDTLLLEKMEGVYTFGQPRVGDDKFKDFMNSTIKKYGVKYLRYVYSNDVVTRVPFDVQIYPYKHFGESYIYFDCFYRGRDYQLIRLKIMLISADWKSRLLGATPIGSLKEACWLL</sequence>
<dbReference type="PANTHER" id="PTHR46086:SF3">
    <property type="entry name" value="TRIACYLGLYCEROL LIPASE OBL1"/>
    <property type="match status" value="1"/>
</dbReference>
<dbReference type="Pfam" id="PF01764">
    <property type="entry name" value="Lipase_3"/>
    <property type="match status" value="1"/>
</dbReference>
<dbReference type="SUPFAM" id="SSF53474">
    <property type="entry name" value="alpha/beta-Hydrolases"/>
    <property type="match status" value="1"/>
</dbReference>
<evidence type="ECO:0000313" key="3">
    <source>
        <dbReference type="EMBL" id="THG21463.1"/>
    </source>
</evidence>
<keyword evidence="4" id="KW-1185">Reference proteome</keyword>
<gene>
    <name evidence="3" type="ORF">TEA_001081</name>
</gene>
<name>A0A4S4EWS5_CAMSN</name>
<evidence type="ECO:0000259" key="2">
    <source>
        <dbReference type="Pfam" id="PF01764"/>
    </source>
</evidence>
<dbReference type="InterPro" id="IPR029058">
    <property type="entry name" value="AB_hydrolase_fold"/>
</dbReference>
<dbReference type="STRING" id="542762.A0A4S4EWS5"/>
<dbReference type="GO" id="GO:0006629">
    <property type="term" value="P:lipid metabolic process"/>
    <property type="evidence" value="ECO:0007669"/>
    <property type="project" value="InterPro"/>
</dbReference>
<feature type="domain" description="Fungal lipase-type" evidence="2">
    <location>
        <begin position="18"/>
        <end position="173"/>
    </location>
</feature>
<dbReference type="Proteomes" id="UP000306102">
    <property type="component" value="Unassembled WGS sequence"/>
</dbReference>
<dbReference type="EMBL" id="SDRB02001392">
    <property type="protein sequence ID" value="THG21463.1"/>
    <property type="molecule type" value="Genomic_DNA"/>
</dbReference>
<reference evidence="3 4" key="1">
    <citation type="journal article" date="2018" name="Proc. Natl. Acad. Sci. U.S.A.">
        <title>Draft genome sequence of Camellia sinensis var. sinensis provides insights into the evolution of the tea genome and tea quality.</title>
        <authorList>
            <person name="Wei C."/>
            <person name="Yang H."/>
            <person name="Wang S."/>
            <person name="Zhao J."/>
            <person name="Liu C."/>
            <person name="Gao L."/>
            <person name="Xia E."/>
            <person name="Lu Y."/>
            <person name="Tai Y."/>
            <person name="She G."/>
            <person name="Sun J."/>
            <person name="Cao H."/>
            <person name="Tong W."/>
            <person name="Gao Q."/>
            <person name="Li Y."/>
            <person name="Deng W."/>
            <person name="Jiang X."/>
            <person name="Wang W."/>
            <person name="Chen Q."/>
            <person name="Zhang S."/>
            <person name="Li H."/>
            <person name="Wu J."/>
            <person name="Wang P."/>
            <person name="Li P."/>
            <person name="Shi C."/>
            <person name="Zheng F."/>
            <person name="Jian J."/>
            <person name="Huang B."/>
            <person name="Shan D."/>
            <person name="Shi M."/>
            <person name="Fang C."/>
            <person name="Yue Y."/>
            <person name="Li F."/>
            <person name="Li D."/>
            <person name="Wei S."/>
            <person name="Han B."/>
            <person name="Jiang C."/>
            <person name="Yin Y."/>
            <person name="Xia T."/>
            <person name="Zhang Z."/>
            <person name="Bennetzen J.L."/>
            <person name="Zhao S."/>
            <person name="Wan X."/>
        </authorList>
    </citation>
    <scope>NUCLEOTIDE SEQUENCE [LARGE SCALE GENOMIC DNA]</scope>
    <source>
        <strain evidence="4">cv. Shuchazao</strain>
        <tissue evidence="3">Leaf</tissue>
    </source>
</reference>
<dbReference type="CDD" id="cd00519">
    <property type="entry name" value="Lipase_3"/>
    <property type="match status" value="1"/>
</dbReference>
<dbReference type="InterPro" id="IPR044819">
    <property type="entry name" value="OBL-like"/>
</dbReference>
<dbReference type="Gene3D" id="3.40.50.1820">
    <property type="entry name" value="alpha/beta hydrolase"/>
    <property type="match status" value="1"/>
</dbReference>
<proteinExistence type="predicted"/>